<evidence type="ECO:0000313" key="1">
    <source>
        <dbReference type="EMBL" id="APX98597.1"/>
    </source>
</evidence>
<keyword evidence="3" id="KW-1185">Reference proteome</keyword>
<accession>A0A1N7G084</accession>
<evidence type="ECO:0000313" key="2">
    <source>
        <dbReference type="EMBL" id="SIS05856.1"/>
    </source>
</evidence>
<proteinExistence type="predicted"/>
<reference evidence="2 3" key="2">
    <citation type="submission" date="2017-01" db="EMBL/GenBank/DDBJ databases">
        <authorList>
            <person name="Mah S.A."/>
            <person name="Swanson W.J."/>
            <person name="Moy G.W."/>
            <person name="Vacquier V.D."/>
        </authorList>
    </citation>
    <scope>NUCLEOTIDE SEQUENCE [LARGE SCALE GENOMIC DNA]</scope>
    <source>
        <strain evidence="2 3">CGMCC 1.8909</strain>
    </source>
</reference>
<dbReference type="KEGG" id="hda:BB347_18020"/>
<evidence type="ECO:0000313" key="4">
    <source>
        <dbReference type="Proteomes" id="UP000187321"/>
    </source>
</evidence>
<protein>
    <submittedName>
        <fullName evidence="2">Uncharacterized protein</fullName>
    </submittedName>
</protein>
<dbReference type="Proteomes" id="UP000185687">
    <property type="component" value="Unassembled WGS sequence"/>
</dbReference>
<evidence type="ECO:0000313" key="3">
    <source>
        <dbReference type="Proteomes" id="UP000185687"/>
    </source>
</evidence>
<keyword evidence="1" id="KW-0614">Plasmid</keyword>
<name>A0A1N7G084_9EURY</name>
<geneLocation type="plasmid" evidence="1">
    <name>unnamed2</name>
</geneLocation>
<dbReference type="EMBL" id="CP019329">
    <property type="protein sequence ID" value="APX98597.1"/>
    <property type="molecule type" value="Genomic_DNA"/>
</dbReference>
<gene>
    <name evidence="1" type="ORF">BB347_18020</name>
    <name evidence="2" type="ORF">SAMN05421809_3616</name>
</gene>
<sequence length="82" mass="8975">MSEPAHRIESLDLESEVYAFVTESGPHGSSAVAKAKQKFADEYDLEYRHIVGKKIDTAPGRSGGPIVAVFHRPKMASHEVLP</sequence>
<dbReference type="RefSeq" id="WP_076584041.1">
    <property type="nucleotide sequence ID" value="NZ_CP019329.1"/>
</dbReference>
<dbReference type="AlphaFoldDB" id="A0A1N7G084"/>
<organism evidence="2 3">
    <name type="scientific">Natronorubrum daqingense</name>
    <dbReference type="NCBI Taxonomy" id="588898"/>
    <lineage>
        <taxon>Archaea</taxon>
        <taxon>Methanobacteriati</taxon>
        <taxon>Methanobacteriota</taxon>
        <taxon>Stenosarchaea group</taxon>
        <taxon>Halobacteria</taxon>
        <taxon>Halobacteriales</taxon>
        <taxon>Natrialbaceae</taxon>
        <taxon>Natronorubrum</taxon>
    </lineage>
</organism>
<dbReference type="EMBL" id="FTNP01000008">
    <property type="protein sequence ID" value="SIS05856.1"/>
    <property type="molecule type" value="Genomic_DNA"/>
</dbReference>
<dbReference type="Proteomes" id="UP000187321">
    <property type="component" value="Plasmid unnamed2"/>
</dbReference>
<dbReference type="GeneID" id="30957881"/>
<reference evidence="1 4" key="1">
    <citation type="submission" date="2017-01" db="EMBL/GenBank/DDBJ databases">
        <title>Complete genome sequence of Haloterrigena daqingensis type strain (JX313T).</title>
        <authorList>
            <person name="Shuang W."/>
        </authorList>
    </citation>
    <scope>NUCLEOTIDE SEQUENCE [LARGE SCALE GENOMIC DNA]</scope>
    <source>
        <strain evidence="4">JX313</strain>
        <strain evidence="1">JX313T</strain>
        <plasmid evidence="4">Plasmid unnamed2</plasmid>
        <plasmid evidence="1">unnamed2</plasmid>
    </source>
</reference>